<keyword evidence="4" id="KW-1185">Reference proteome</keyword>
<evidence type="ECO:0000313" key="4">
    <source>
        <dbReference type="Proteomes" id="UP000546213"/>
    </source>
</evidence>
<gene>
    <name evidence="3" type="ORF">FPCIR_2118</name>
</gene>
<dbReference type="OrthoDB" id="2740448at2759"/>
<dbReference type="CDD" id="cd12148">
    <property type="entry name" value="fungal_TF_MHR"/>
    <property type="match status" value="1"/>
</dbReference>
<sequence length="546" mass="61038">MATPIVSLSEEDASWMQWDPNVETVWPEVAAPSPQPMPSSPAPIEEESEVRKIIRDIGPELRAVEDERVSRVAAAARENSLAPFYEHLPFSEKDWGLDEVYSERLYPIWPIVDATDLRNKIRQNPNEGGAARCLANAVALAAIAQLKLDTACRPSVGEAETSGLSEKLGLLDALRISFFLHIYHENALPGGTKSLVYLREAITQAQILRLDRESTYSSLSEADQHVSRRILWLLFVTERGVALLHKLPIVLKPNILFPWFGGANERAEVLPAFLKLVHLFWVFDQSNIFEILHNIDADSDLPNMAAVAQNCLELLQQKLLDSADNDDWGPINEVQRADMFVTRQWMRAVLWRAALRFGIVIPSMNPMNIAKDFLSLVSELPKAALESHGPTLEFKTFEIATAVIDAIASDVSIQRDQSGPILHQLRDILSSCRGGNRTLLSLLTIRMDAIFNSAHMLEAAEGDSATYETNFPSTFQDTAELLTAQPNLTMPTYQFMEGQASQICWPPLDLGYLVRSPSPLTRMLLESMPRDVTEQDEARQIIETST</sequence>
<dbReference type="EMBL" id="JAAOAS010000044">
    <property type="protein sequence ID" value="KAF5601877.1"/>
    <property type="molecule type" value="Genomic_DNA"/>
</dbReference>
<accession>A0A8H5UWG5</accession>
<dbReference type="Proteomes" id="UP000546213">
    <property type="component" value="Unassembled WGS sequence"/>
</dbReference>
<dbReference type="AlphaFoldDB" id="A0A8H5UWG5"/>
<dbReference type="PANTHER" id="PTHR31668:SF28">
    <property type="entry name" value="ZN(II)2CYS6 TRANSCRIPTION FACTOR (EUROFUNG)"/>
    <property type="match status" value="1"/>
</dbReference>
<dbReference type="InterPro" id="IPR050797">
    <property type="entry name" value="Carb_Metab_Trans_Reg"/>
</dbReference>
<feature type="region of interest" description="Disordered" evidence="2">
    <location>
        <begin position="28"/>
        <end position="47"/>
    </location>
</feature>
<keyword evidence="1" id="KW-0539">Nucleus</keyword>
<organism evidence="3 4">
    <name type="scientific">Fusarium pseudocircinatum</name>
    <dbReference type="NCBI Taxonomy" id="56676"/>
    <lineage>
        <taxon>Eukaryota</taxon>
        <taxon>Fungi</taxon>
        <taxon>Dikarya</taxon>
        <taxon>Ascomycota</taxon>
        <taxon>Pezizomycotina</taxon>
        <taxon>Sordariomycetes</taxon>
        <taxon>Hypocreomycetidae</taxon>
        <taxon>Hypocreales</taxon>
        <taxon>Nectriaceae</taxon>
        <taxon>Fusarium</taxon>
        <taxon>Fusarium fujikuroi species complex</taxon>
    </lineage>
</organism>
<reference evidence="3 4" key="1">
    <citation type="submission" date="2020-05" db="EMBL/GenBank/DDBJ databases">
        <title>Identification and distribution of gene clusters putatively required for synthesis of sphingolipid metabolism inhibitors in phylogenetically diverse species of the filamentous fungus Fusarium.</title>
        <authorList>
            <person name="Kim H.-S."/>
            <person name="Busman M."/>
            <person name="Brown D.W."/>
            <person name="Divon H."/>
            <person name="Uhlig S."/>
            <person name="Proctor R.H."/>
        </authorList>
    </citation>
    <scope>NUCLEOTIDE SEQUENCE [LARGE SCALE GENOMIC DNA]</scope>
    <source>
        <strain evidence="3 4">NRRL 36939</strain>
    </source>
</reference>
<comment type="caution">
    <text evidence="3">The sequence shown here is derived from an EMBL/GenBank/DDBJ whole genome shotgun (WGS) entry which is preliminary data.</text>
</comment>
<dbReference type="PANTHER" id="PTHR31668">
    <property type="entry name" value="GLUCOSE TRANSPORT TRANSCRIPTION REGULATOR RGT1-RELATED-RELATED"/>
    <property type="match status" value="1"/>
</dbReference>
<name>A0A8H5UWG5_9HYPO</name>
<proteinExistence type="predicted"/>
<evidence type="ECO:0000256" key="2">
    <source>
        <dbReference type="SAM" id="MobiDB-lite"/>
    </source>
</evidence>
<protein>
    <submittedName>
        <fullName evidence="3">Sucrose utilization SUC1</fullName>
    </submittedName>
</protein>
<evidence type="ECO:0000256" key="1">
    <source>
        <dbReference type="ARBA" id="ARBA00023242"/>
    </source>
</evidence>
<evidence type="ECO:0000313" key="3">
    <source>
        <dbReference type="EMBL" id="KAF5601877.1"/>
    </source>
</evidence>